<organism evidence="2 3">
    <name type="scientific">Erysipelothrix piscisicarius</name>
    <dbReference type="NCBI Taxonomy" id="2485784"/>
    <lineage>
        <taxon>Bacteria</taxon>
        <taxon>Bacillati</taxon>
        <taxon>Bacillota</taxon>
        <taxon>Erysipelotrichia</taxon>
        <taxon>Erysipelotrichales</taxon>
        <taxon>Erysipelotrichaceae</taxon>
        <taxon>Erysipelothrix</taxon>
    </lineage>
</organism>
<reference evidence="2 3" key="1">
    <citation type="journal article" date="2020" name="Int. J. Syst. Evol. Microbiol.">
        <title>Description of Erysipelothrix piscisicarius sp. nov., an emergent fish pathogen, and assessment of virulence using a tiger barb (Puntigrus tetrazona) infection model.</title>
        <authorList>
            <person name="Pomaranski E.K."/>
            <person name="Griffin M.J."/>
            <person name="Camus A.C."/>
            <person name="Armwood A.R."/>
            <person name="Shelley J."/>
            <person name="Waldbieser G.C."/>
            <person name="LaFrentz B.R."/>
            <person name="Garcia J.C."/>
            <person name="Yanong R."/>
            <person name="Soto E."/>
        </authorList>
    </citation>
    <scope>NUCLEOTIDE SEQUENCE [LARGE SCALE GENOMIC DNA]</scope>
    <source>
        <strain evidence="2 3">15TAL0474</strain>
    </source>
</reference>
<sequence length="408" mass="46373">MDALNCKQLKKRIKDYKVLALLILVGLMTVTWLGWENRPAQMRSARYTNVQNYETITGSYDFTDTYTYFESLGAPVSQSLFKLEKPYTYNANKVDVVFQGYELVELEQAIQIGTASRTPKTKRYLIIHVVMENHQQEPIVVKNFQNFNFERDYLTAIKTDASYPNLNWTSASATGGQITIQPESSQAGDLLVALSPTHYANLFMDGGIKVESPEIDFEDDLSDDRLFESYRQLDLPIAETAVAKIYDTSAALPTNMLRSANGHGVVTEQYLPDVTFKSEDGLLSATLERIDFINAEYKPSYREGRRYAEKGVQRSMVYRVRFENHGTRPIQVTDLQTALESVNTGRKRSNYPASSRSFINPNEPKEVLYELEEHSNSVMKINSGDQLEFTVVSESNRTLLTGTFILEK</sequence>
<dbReference type="RefSeq" id="WP_125164118.1">
    <property type="nucleotide sequence ID" value="NZ_CP034234.1"/>
</dbReference>
<accession>A0A3S8RM34</accession>
<keyword evidence="1" id="KW-1133">Transmembrane helix</keyword>
<feature type="transmembrane region" description="Helical" evidence="1">
    <location>
        <begin position="16"/>
        <end position="35"/>
    </location>
</feature>
<dbReference type="AlphaFoldDB" id="A0A3S8RM34"/>
<protein>
    <submittedName>
        <fullName evidence="2">Uncharacterized protein</fullName>
    </submittedName>
</protein>
<keyword evidence="3" id="KW-1185">Reference proteome</keyword>
<evidence type="ECO:0000256" key="1">
    <source>
        <dbReference type="SAM" id="Phobius"/>
    </source>
</evidence>
<proteinExistence type="predicted"/>
<evidence type="ECO:0000313" key="2">
    <source>
        <dbReference type="EMBL" id="AZK43909.1"/>
    </source>
</evidence>
<evidence type="ECO:0000313" key="3">
    <source>
        <dbReference type="Proteomes" id="UP000278804"/>
    </source>
</evidence>
<dbReference type="EMBL" id="CP034234">
    <property type="protein sequence ID" value="AZK43909.1"/>
    <property type="molecule type" value="Genomic_DNA"/>
</dbReference>
<dbReference type="KEGG" id="eri:EEI45_03180"/>
<keyword evidence="1" id="KW-0812">Transmembrane</keyword>
<dbReference type="Proteomes" id="UP000278804">
    <property type="component" value="Chromosome"/>
</dbReference>
<gene>
    <name evidence="2" type="ORF">EEI45_03180</name>
</gene>
<keyword evidence="1" id="KW-0472">Membrane</keyword>
<name>A0A3S8RM34_9FIRM</name>